<name>A0ACC1KB62_9FUNG</name>
<reference evidence="1" key="1">
    <citation type="submission" date="2022-07" db="EMBL/GenBank/DDBJ databases">
        <title>Phylogenomic reconstructions and comparative analyses of Kickxellomycotina fungi.</title>
        <authorList>
            <person name="Reynolds N.K."/>
            <person name="Stajich J.E."/>
            <person name="Barry K."/>
            <person name="Grigoriev I.V."/>
            <person name="Crous P."/>
            <person name="Smith M.E."/>
        </authorList>
    </citation>
    <scope>NUCLEOTIDE SEQUENCE</scope>
    <source>
        <strain evidence="1">BCRC 34191</strain>
    </source>
</reference>
<dbReference type="Proteomes" id="UP001140066">
    <property type="component" value="Unassembled WGS sequence"/>
</dbReference>
<comment type="caution">
    <text evidence="1">The sequence shown here is derived from an EMBL/GenBank/DDBJ whole genome shotgun (WGS) entry which is preliminary data.</text>
</comment>
<sequence length="364" mass="38529">MVLVHALGSNSGGQLATGDLDDVHHLATTRPLPESPTGCAKWRVCGGGNHTFMWTDRGPTLLGCGSNTDGELALSKEIASPLLCWTPVPFPGSHIQQIACGWSHTLLLNDQGHVYAAGSNTFGQLGAPSSAPWQRVAPGSRFVSIACGMRHSLALDTNGVVYGWGANRNGQLGIEPKGKQPNIPVTPVSRGLGPIAMMACGRTHSILIASDRMTVYVAGQDKYAQWGPSAWVSGTWRAFQLPRPALKVCSGWDFAAVLLEGEGHSNIAMWGRADQGQLACRVDGAYRRDLDYVELPDVSDIACGSSHTVALTAGGSVFMWGWNEHGNAGDPTLNNVYTPLCVHENRPQGAVGIGCGYGNSFIVS</sequence>
<dbReference type="EMBL" id="JANBUK010001516">
    <property type="protein sequence ID" value="KAJ2780141.1"/>
    <property type="molecule type" value="Genomic_DNA"/>
</dbReference>
<keyword evidence="2" id="KW-1185">Reference proteome</keyword>
<protein>
    <submittedName>
        <fullName evidence="1">Alpha tubulin suppressor</fullName>
    </submittedName>
</protein>
<proteinExistence type="predicted"/>
<organism evidence="1 2">
    <name type="scientific">Coemansia linderi</name>
    <dbReference type="NCBI Taxonomy" id="2663919"/>
    <lineage>
        <taxon>Eukaryota</taxon>
        <taxon>Fungi</taxon>
        <taxon>Fungi incertae sedis</taxon>
        <taxon>Zoopagomycota</taxon>
        <taxon>Kickxellomycotina</taxon>
        <taxon>Kickxellomycetes</taxon>
        <taxon>Kickxellales</taxon>
        <taxon>Kickxellaceae</taxon>
        <taxon>Coemansia</taxon>
    </lineage>
</organism>
<evidence type="ECO:0000313" key="2">
    <source>
        <dbReference type="Proteomes" id="UP001140066"/>
    </source>
</evidence>
<accession>A0ACC1KB62</accession>
<gene>
    <name evidence="1" type="primary">ATS1</name>
    <name evidence="1" type="ORF">GGI18_003849</name>
</gene>
<evidence type="ECO:0000313" key="1">
    <source>
        <dbReference type="EMBL" id="KAJ2780141.1"/>
    </source>
</evidence>